<keyword evidence="4" id="KW-0804">Transcription</keyword>
<dbReference type="GO" id="GO:0000124">
    <property type="term" value="C:SAGA complex"/>
    <property type="evidence" value="ECO:0007669"/>
    <property type="project" value="InterPro"/>
</dbReference>
<sequence>MNGGAPAQAQAPRPGGQSLQNLIRPEQVARLPHLTTAQKQETEGKVSRLWEFITNSGSNSNDPRYQQALQELTRLSAQLMQGMKQFKERQQAQAQAKQASQGQTQGQNQSQGQGQQATGATQAQQANSALSFAQLLPEVQQRVNQQTFCYPPAMTEGSAQATQWLQEAKARYGQAIQRAQMAKNKKTELQRAAQSRAATGNPLTQDEHNGLSHKLAQCDKAIREAQSFMEKFKEQQEQFKNNRPQQKFTQPGAQPVVTGGENQSEGQGAGQQVQAGPQAYSIATAQAAARANATNSVTAPGASQPAGTVTSGSQSTPIEQVQQNPMMIAQPNASRPSTATQPGPPSAIHPSVQTGVQASHAHPNVTANAHPLSSAVNGMKAHPPPIPKNLQVADPTPVQMPPSRPTLNGGANVGLPGQIAQPALTTFPGYVLEQSEDGHLLSKKKLHDLVREVVGPNSDDQLTPEAEEICLNLLDDFVEDVITAGCRLAKLRGATSLEPRDCMVVLERQYNMRIPGFSTDEVRTVRKNQPAAGWAHKVSAVQAAKLMNGSGSGAGVANVGAATTSGST</sequence>
<accession>A0AAN7YHM0</accession>
<dbReference type="CDD" id="cd07981">
    <property type="entry name" value="HFD_TAF12"/>
    <property type="match status" value="1"/>
</dbReference>
<gene>
    <name evidence="8" type="primary">TAF12</name>
    <name evidence="8" type="ORF">LTR05_004397</name>
</gene>
<evidence type="ECO:0000259" key="7">
    <source>
        <dbReference type="Pfam" id="PF03847"/>
    </source>
</evidence>
<dbReference type="Proteomes" id="UP001309876">
    <property type="component" value="Unassembled WGS sequence"/>
</dbReference>
<feature type="compositionally biased region" description="Low complexity" evidence="6">
    <location>
        <begin position="1"/>
        <end position="17"/>
    </location>
</feature>
<dbReference type="GO" id="GO:0003677">
    <property type="term" value="F:DNA binding"/>
    <property type="evidence" value="ECO:0007669"/>
    <property type="project" value="TreeGrafter"/>
</dbReference>
<protein>
    <submittedName>
        <fullName evidence="8">Transcription initiation factor TFIID subunit 12</fullName>
    </submittedName>
</protein>
<dbReference type="SUPFAM" id="SSF47113">
    <property type="entry name" value="Histone-fold"/>
    <property type="match status" value="1"/>
</dbReference>
<dbReference type="InterPro" id="IPR009072">
    <property type="entry name" value="Histone-fold"/>
</dbReference>
<feature type="compositionally biased region" description="Polar residues" evidence="6">
    <location>
        <begin position="238"/>
        <end position="252"/>
    </location>
</feature>
<feature type="region of interest" description="Disordered" evidence="6">
    <location>
        <begin position="330"/>
        <end position="359"/>
    </location>
</feature>
<dbReference type="GO" id="GO:0005669">
    <property type="term" value="C:transcription factor TFIID complex"/>
    <property type="evidence" value="ECO:0007669"/>
    <property type="project" value="InterPro"/>
</dbReference>
<dbReference type="PANTHER" id="PTHR12264">
    <property type="entry name" value="TRANSCRIPTION INITIATION FACTOR TFIID SUBUNIT 12"/>
    <property type="match status" value="1"/>
</dbReference>
<name>A0AAN7YHM0_9EURO</name>
<evidence type="ECO:0000313" key="9">
    <source>
        <dbReference type="Proteomes" id="UP001309876"/>
    </source>
</evidence>
<feature type="region of interest" description="Disordered" evidence="6">
    <location>
        <begin position="1"/>
        <end position="22"/>
    </location>
</feature>
<comment type="subcellular location">
    <subcellularLocation>
        <location evidence="1">Nucleus</location>
    </subcellularLocation>
</comment>
<evidence type="ECO:0000256" key="2">
    <source>
        <dbReference type="ARBA" id="ARBA00007530"/>
    </source>
</evidence>
<evidence type="ECO:0000256" key="1">
    <source>
        <dbReference type="ARBA" id="ARBA00004123"/>
    </source>
</evidence>
<evidence type="ECO:0000256" key="6">
    <source>
        <dbReference type="SAM" id="MobiDB-lite"/>
    </source>
</evidence>
<feature type="compositionally biased region" description="Polar residues" evidence="6">
    <location>
        <begin position="305"/>
        <end position="316"/>
    </location>
</feature>
<feature type="region of interest" description="Disordered" evidence="6">
    <location>
        <begin position="296"/>
        <end position="316"/>
    </location>
</feature>
<comment type="caution">
    <text evidence="8">The sequence shown here is derived from an EMBL/GenBank/DDBJ whole genome shotgun (WGS) entry which is preliminary data.</text>
</comment>
<dbReference type="GO" id="GO:0046982">
    <property type="term" value="F:protein heterodimerization activity"/>
    <property type="evidence" value="ECO:0007669"/>
    <property type="project" value="InterPro"/>
</dbReference>
<reference evidence="8 9" key="1">
    <citation type="submission" date="2023-08" db="EMBL/GenBank/DDBJ databases">
        <title>Black Yeasts Isolated from many extreme environments.</title>
        <authorList>
            <person name="Coleine C."/>
            <person name="Stajich J.E."/>
            <person name="Selbmann L."/>
        </authorList>
    </citation>
    <scope>NUCLEOTIDE SEQUENCE [LARGE SCALE GENOMIC DNA]</scope>
    <source>
        <strain evidence="8 9">CCFEE 5910</strain>
    </source>
</reference>
<dbReference type="GO" id="GO:0051123">
    <property type="term" value="P:RNA polymerase II preinitiation complex assembly"/>
    <property type="evidence" value="ECO:0007669"/>
    <property type="project" value="TreeGrafter"/>
</dbReference>
<feature type="compositionally biased region" description="Polar residues" evidence="6">
    <location>
        <begin position="330"/>
        <end position="341"/>
    </location>
</feature>
<keyword evidence="3" id="KW-0805">Transcription regulation</keyword>
<dbReference type="Pfam" id="PF03847">
    <property type="entry name" value="TFIID_20kDa"/>
    <property type="match status" value="1"/>
</dbReference>
<evidence type="ECO:0000256" key="3">
    <source>
        <dbReference type="ARBA" id="ARBA00023015"/>
    </source>
</evidence>
<comment type="similarity">
    <text evidence="2">Belongs to the TAF12 family.</text>
</comment>
<dbReference type="GO" id="GO:0017025">
    <property type="term" value="F:TBP-class protein binding"/>
    <property type="evidence" value="ECO:0007669"/>
    <property type="project" value="TreeGrafter"/>
</dbReference>
<feature type="region of interest" description="Disordered" evidence="6">
    <location>
        <begin position="232"/>
        <end position="275"/>
    </location>
</feature>
<feature type="compositionally biased region" description="Low complexity" evidence="6">
    <location>
        <begin position="91"/>
        <end position="122"/>
    </location>
</feature>
<dbReference type="AlphaFoldDB" id="A0AAN7YHM0"/>
<evidence type="ECO:0000256" key="5">
    <source>
        <dbReference type="ARBA" id="ARBA00023242"/>
    </source>
</evidence>
<dbReference type="InterPro" id="IPR037794">
    <property type="entry name" value="TAF12"/>
</dbReference>
<dbReference type="Gene3D" id="1.10.20.10">
    <property type="entry name" value="Histone, subunit A"/>
    <property type="match status" value="1"/>
</dbReference>
<evidence type="ECO:0000256" key="4">
    <source>
        <dbReference type="ARBA" id="ARBA00023163"/>
    </source>
</evidence>
<dbReference type="InterPro" id="IPR003228">
    <property type="entry name" value="TFIID_TAF12_dom"/>
</dbReference>
<keyword evidence="9" id="KW-1185">Reference proteome</keyword>
<dbReference type="PANTHER" id="PTHR12264:SF21">
    <property type="entry name" value="TRANSCRIPTION INITIATION FACTOR TFIID SUBUNIT 12"/>
    <property type="match status" value="1"/>
</dbReference>
<organism evidence="8 9">
    <name type="scientific">Lithohypha guttulata</name>
    <dbReference type="NCBI Taxonomy" id="1690604"/>
    <lineage>
        <taxon>Eukaryota</taxon>
        <taxon>Fungi</taxon>
        <taxon>Dikarya</taxon>
        <taxon>Ascomycota</taxon>
        <taxon>Pezizomycotina</taxon>
        <taxon>Eurotiomycetes</taxon>
        <taxon>Chaetothyriomycetidae</taxon>
        <taxon>Chaetothyriales</taxon>
        <taxon>Trichomeriaceae</taxon>
        <taxon>Lithohypha</taxon>
    </lineage>
</organism>
<feature type="region of interest" description="Disordered" evidence="6">
    <location>
        <begin position="85"/>
        <end position="122"/>
    </location>
</feature>
<proteinExistence type="inferred from homology"/>
<evidence type="ECO:0000313" key="8">
    <source>
        <dbReference type="EMBL" id="KAK5087226.1"/>
    </source>
</evidence>
<dbReference type="EMBL" id="JAVRRJ010000003">
    <property type="protein sequence ID" value="KAK5087226.1"/>
    <property type="molecule type" value="Genomic_DNA"/>
</dbReference>
<feature type="domain" description="Transcription initiation factor TFIID subunit 12" evidence="7">
    <location>
        <begin position="442"/>
        <end position="512"/>
    </location>
</feature>
<keyword evidence="5" id="KW-0539">Nucleus</keyword>